<keyword evidence="1" id="KW-0004">4Fe-4S</keyword>
<organism evidence="8 9">
    <name type="scientific">Legionella quinlivanii</name>
    <dbReference type="NCBI Taxonomy" id="45073"/>
    <lineage>
        <taxon>Bacteria</taxon>
        <taxon>Pseudomonadati</taxon>
        <taxon>Pseudomonadota</taxon>
        <taxon>Gammaproteobacteria</taxon>
        <taxon>Legionellales</taxon>
        <taxon>Legionellaceae</taxon>
        <taxon>Legionella</taxon>
    </lineage>
</organism>
<dbReference type="PANTHER" id="PTHR42783:SF3">
    <property type="entry name" value="GLUTAMATE SYNTHASE [NADPH] SMALL CHAIN-RELATED"/>
    <property type="match status" value="1"/>
</dbReference>
<dbReference type="GO" id="GO:0046872">
    <property type="term" value="F:metal ion binding"/>
    <property type="evidence" value="ECO:0007669"/>
    <property type="project" value="UniProtKB-KW"/>
</dbReference>
<name>A0A0W0XU11_9GAMM</name>
<dbReference type="PANTHER" id="PTHR42783">
    <property type="entry name" value="GLUTAMATE SYNTHASE [NADPH] SMALL CHAIN"/>
    <property type="match status" value="1"/>
</dbReference>
<evidence type="ECO:0000259" key="7">
    <source>
        <dbReference type="Pfam" id="PF14691"/>
    </source>
</evidence>
<gene>
    <name evidence="8" type="primary">trxB_1</name>
    <name evidence="8" type="ORF">Lqui_2182</name>
</gene>
<evidence type="ECO:0000256" key="1">
    <source>
        <dbReference type="ARBA" id="ARBA00022485"/>
    </source>
</evidence>
<keyword evidence="9" id="KW-1185">Reference proteome</keyword>
<dbReference type="Pfam" id="PF07992">
    <property type="entry name" value="Pyr_redox_2"/>
    <property type="match status" value="1"/>
</dbReference>
<evidence type="ECO:0000313" key="9">
    <source>
        <dbReference type="Proteomes" id="UP000054618"/>
    </source>
</evidence>
<keyword evidence="2" id="KW-0479">Metal-binding</keyword>
<feature type="domain" description="Dihydroprymidine dehydrogenase" evidence="7">
    <location>
        <begin position="29"/>
        <end position="137"/>
    </location>
</feature>
<proteinExistence type="predicted"/>
<dbReference type="Gene3D" id="3.50.50.60">
    <property type="entry name" value="FAD/NAD(P)-binding domain"/>
    <property type="match status" value="2"/>
</dbReference>
<dbReference type="InterPro" id="IPR006006">
    <property type="entry name" value="GltD-like"/>
</dbReference>
<dbReference type="Pfam" id="PF14691">
    <property type="entry name" value="Fer4_20"/>
    <property type="match status" value="1"/>
</dbReference>
<dbReference type="STRING" id="45073.Lqui_2182"/>
<protein>
    <submittedName>
        <fullName evidence="8">Thioredoxin reductase</fullName>
        <ecNumber evidence="8">1.8.1.9</ecNumber>
    </submittedName>
</protein>
<evidence type="ECO:0000313" key="8">
    <source>
        <dbReference type="EMBL" id="KTD47918.1"/>
    </source>
</evidence>
<accession>A0A0W0XU11</accession>
<dbReference type="SUPFAM" id="SSF46548">
    <property type="entry name" value="alpha-helical ferredoxin"/>
    <property type="match status" value="1"/>
</dbReference>
<evidence type="ECO:0000259" key="6">
    <source>
        <dbReference type="Pfam" id="PF07992"/>
    </source>
</evidence>
<dbReference type="InterPro" id="IPR009051">
    <property type="entry name" value="Helical_ferredxn"/>
</dbReference>
<dbReference type="InterPro" id="IPR036188">
    <property type="entry name" value="FAD/NAD-bd_sf"/>
</dbReference>
<sequence length="470" mass="51676">MKESKPIEFKFVTDKRQEPDKLSPEERIRHSASVYLSYSLEQAQNQAGRCLDCGNPYCAWQCPVHNHIPGWLRLVAEGKLEEAANLAHQTNPFPEVCGRICPQERLCEGACTLNDGLGAVTIGAIEQFIADKALENGWRPDMSAVKPNGRRVAVIGAGPAGLACASVLAKNGTEVSVFDKYPEIGGLLTFGIPEFKLEKKIIKQRRQILEEMGVRFHLNTEVGRDLSPQQLLLEYDVLFLGLGADKGKKAGIEGEALQNVYQALDFLVHNIYSFLGLPGCEPLDLRNKKVVILGGGDTAMDCNRSALRLEASSVDCVYRQGMLDMPGARKEIKNAIEEGIHFVCHKQAVELIGDKKVEAVKLVNTVKNASGRLEYQEGSEHVLPADTVIIAYGFDANPPEWLEHLRVDLTDKGLVETSEKANFPFQTSNPRIFCGGDMVLGADLVVRAIAQGVSAAESMLRYMQIESRSL</sequence>
<evidence type="ECO:0000256" key="5">
    <source>
        <dbReference type="ARBA" id="ARBA00023014"/>
    </source>
</evidence>
<dbReference type="SUPFAM" id="SSF51971">
    <property type="entry name" value="Nucleotide-binding domain"/>
    <property type="match status" value="1"/>
</dbReference>
<dbReference type="PRINTS" id="PR00419">
    <property type="entry name" value="ADXRDTASE"/>
</dbReference>
<dbReference type="PATRIC" id="fig|45073.5.peg.2303"/>
<dbReference type="GO" id="GO:0051539">
    <property type="term" value="F:4 iron, 4 sulfur cluster binding"/>
    <property type="evidence" value="ECO:0007669"/>
    <property type="project" value="UniProtKB-KW"/>
</dbReference>
<keyword evidence="5" id="KW-0411">Iron-sulfur</keyword>
<dbReference type="AlphaFoldDB" id="A0A0W0XU11"/>
<dbReference type="OrthoDB" id="9803192at2"/>
<dbReference type="EC" id="1.8.1.9" evidence="8"/>
<dbReference type="Proteomes" id="UP000054618">
    <property type="component" value="Unassembled WGS sequence"/>
</dbReference>
<evidence type="ECO:0000256" key="4">
    <source>
        <dbReference type="ARBA" id="ARBA00023004"/>
    </source>
</evidence>
<keyword evidence="4" id="KW-0408">Iron</keyword>
<dbReference type="EMBL" id="LNYS01000018">
    <property type="protein sequence ID" value="KTD47918.1"/>
    <property type="molecule type" value="Genomic_DNA"/>
</dbReference>
<feature type="domain" description="FAD/NAD(P)-binding" evidence="6">
    <location>
        <begin position="151"/>
        <end position="452"/>
    </location>
</feature>
<dbReference type="GO" id="GO:0004791">
    <property type="term" value="F:thioredoxin-disulfide reductase (NADPH) activity"/>
    <property type="evidence" value="ECO:0007669"/>
    <property type="project" value="UniProtKB-EC"/>
</dbReference>
<evidence type="ECO:0000256" key="2">
    <source>
        <dbReference type="ARBA" id="ARBA00022723"/>
    </source>
</evidence>
<comment type="caution">
    <text evidence="8">The sequence shown here is derived from an EMBL/GenBank/DDBJ whole genome shotgun (WGS) entry which is preliminary data.</text>
</comment>
<dbReference type="InterPro" id="IPR028261">
    <property type="entry name" value="DPD_II"/>
</dbReference>
<dbReference type="InterPro" id="IPR023753">
    <property type="entry name" value="FAD/NAD-binding_dom"/>
</dbReference>
<keyword evidence="3 8" id="KW-0560">Oxidoreductase</keyword>
<dbReference type="RefSeq" id="WP_058508272.1">
    <property type="nucleotide sequence ID" value="NZ_CAAAIK010000024.1"/>
</dbReference>
<reference evidence="8 9" key="1">
    <citation type="submission" date="2015-11" db="EMBL/GenBank/DDBJ databases">
        <title>Genomic analysis of 38 Legionella species identifies large and diverse effector repertoires.</title>
        <authorList>
            <person name="Burstein D."/>
            <person name="Amaro F."/>
            <person name="Zusman T."/>
            <person name="Lifshitz Z."/>
            <person name="Cohen O."/>
            <person name="Gilbert J.A."/>
            <person name="Pupko T."/>
            <person name="Shuman H.A."/>
            <person name="Segal G."/>
        </authorList>
    </citation>
    <scope>NUCLEOTIDE SEQUENCE [LARGE SCALE GENOMIC DNA]</scope>
    <source>
        <strain evidence="8 9">CDC#1442-AUS-E</strain>
    </source>
</reference>
<dbReference type="NCBIfam" id="TIGR01318">
    <property type="entry name" value="gltD_gamma_fam"/>
    <property type="match status" value="1"/>
</dbReference>
<evidence type="ECO:0000256" key="3">
    <source>
        <dbReference type="ARBA" id="ARBA00023002"/>
    </source>
</evidence>
<dbReference type="Gene3D" id="1.10.1060.10">
    <property type="entry name" value="Alpha-helical ferredoxin"/>
    <property type="match status" value="1"/>
</dbReference>